<evidence type="ECO:0000313" key="2">
    <source>
        <dbReference type="Proteomes" id="UP001549251"/>
    </source>
</evidence>
<dbReference type="EMBL" id="JBEPSD010000002">
    <property type="protein sequence ID" value="MET4570244.1"/>
    <property type="molecule type" value="Genomic_DNA"/>
</dbReference>
<keyword evidence="2" id="KW-1185">Reference proteome</keyword>
<gene>
    <name evidence="1" type="ORF">ABIE04_002605</name>
</gene>
<evidence type="ECO:0008006" key="3">
    <source>
        <dbReference type="Google" id="ProtNLM"/>
    </source>
</evidence>
<protein>
    <recommendedName>
        <fullName evidence="3">DUF4347 domain-containing protein</fullName>
    </recommendedName>
</protein>
<sequence length="122" mass="13190">MEATDKIYVLGHGTAGSDEITTGTAEPGRCSVEDLVFIFIQHQLPAGSRAHIRIHACHSGSGTAIRQCFAQRLSRELGEAGFINVTVRGYTQAVGPYFISRLGEHGRVNPTANEYINGIIHP</sequence>
<name>A0ABV2PYX7_9GAMM</name>
<dbReference type="Proteomes" id="UP001549251">
    <property type="component" value="Unassembled WGS sequence"/>
</dbReference>
<organism evidence="1 2">
    <name type="scientific">Rhodanobacter soli</name>
    <dbReference type="NCBI Taxonomy" id="590609"/>
    <lineage>
        <taxon>Bacteria</taxon>
        <taxon>Pseudomonadati</taxon>
        <taxon>Pseudomonadota</taxon>
        <taxon>Gammaproteobacteria</taxon>
        <taxon>Lysobacterales</taxon>
        <taxon>Rhodanobacteraceae</taxon>
        <taxon>Rhodanobacter</taxon>
    </lineage>
</organism>
<reference evidence="1 2" key="1">
    <citation type="submission" date="2024-06" db="EMBL/GenBank/DDBJ databases">
        <title>Sorghum-associated microbial communities from plants grown in Nebraska, USA.</title>
        <authorList>
            <person name="Schachtman D."/>
        </authorList>
    </citation>
    <scope>NUCLEOTIDE SEQUENCE [LARGE SCALE GENOMIC DNA]</scope>
    <source>
        <strain evidence="1 2">1757</strain>
    </source>
</reference>
<comment type="caution">
    <text evidence="1">The sequence shown here is derived from an EMBL/GenBank/DDBJ whole genome shotgun (WGS) entry which is preliminary data.</text>
</comment>
<proteinExistence type="predicted"/>
<dbReference type="RefSeq" id="WP_354550865.1">
    <property type="nucleotide sequence ID" value="NZ_JBEPSD010000002.1"/>
</dbReference>
<evidence type="ECO:0000313" key="1">
    <source>
        <dbReference type="EMBL" id="MET4570244.1"/>
    </source>
</evidence>
<accession>A0ABV2PYX7</accession>